<evidence type="ECO:0000256" key="1">
    <source>
        <dbReference type="SAM" id="MobiDB-lite"/>
    </source>
</evidence>
<name>A0ABP9SPP0_9ACTN</name>
<feature type="compositionally biased region" description="Basic residues" evidence="1">
    <location>
        <begin position="23"/>
        <end position="33"/>
    </location>
</feature>
<accession>A0ABP9SPP0</accession>
<feature type="compositionally biased region" description="Basic and acidic residues" evidence="1">
    <location>
        <begin position="36"/>
        <end position="45"/>
    </location>
</feature>
<protein>
    <submittedName>
        <fullName evidence="2">Uncharacterized protein</fullName>
    </submittedName>
</protein>
<dbReference type="EMBL" id="BAABJQ010000035">
    <property type="protein sequence ID" value="GAA5199000.1"/>
    <property type="molecule type" value="Genomic_DNA"/>
</dbReference>
<evidence type="ECO:0000313" key="3">
    <source>
        <dbReference type="Proteomes" id="UP001501570"/>
    </source>
</evidence>
<evidence type="ECO:0000313" key="2">
    <source>
        <dbReference type="EMBL" id="GAA5199000.1"/>
    </source>
</evidence>
<keyword evidence="3" id="KW-1185">Reference proteome</keyword>
<reference evidence="3" key="1">
    <citation type="journal article" date="2019" name="Int. J. Syst. Evol. Microbiol.">
        <title>The Global Catalogue of Microorganisms (GCM) 10K type strain sequencing project: providing services to taxonomists for standard genome sequencing and annotation.</title>
        <authorList>
            <consortium name="The Broad Institute Genomics Platform"/>
            <consortium name="The Broad Institute Genome Sequencing Center for Infectious Disease"/>
            <person name="Wu L."/>
            <person name="Ma J."/>
        </authorList>
    </citation>
    <scope>NUCLEOTIDE SEQUENCE [LARGE SCALE GENOMIC DNA]</scope>
    <source>
        <strain evidence="3">JCM 18304</strain>
    </source>
</reference>
<gene>
    <name evidence="2" type="ORF">GCM10023322_73630</name>
</gene>
<feature type="region of interest" description="Disordered" evidence="1">
    <location>
        <begin position="20"/>
        <end position="51"/>
    </location>
</feature>
<organism evidence="2 3">
    <name type="scientific">Rugosimonospora acidiphila</name>
    <dbReference type="NCBI Taxonomy" id="556531"/>
    <lineage>
        <taxon>Bacteria</taxon>
        <taxon>Bacillati</taxon>
        <taxon>Actinomycetota</taxon>
        <taxon>Actinomycetes</taxon>
        <taxon>Micromonosporales</taxon>
        <taxon>Micromonosporaceae</taxon>
        <taxon>Rugosimonospora</taxon>
    </lineage>
</organism>
<dbReference type="Proteomes" id="UP001501570">
    <property type="component" value="Unassembled WGS sequence"/>
</dbReference>
<sequence>MPALGGDGRYTPFARIIRVDGRRLRRPKRRSTCPKHPTDPPDRCARRWRLS</sequence>
<comment type="caution">
    <text evidence="2">The sequence shown here is derived from an EMBL/GenBank/DDBJ whole genome shotgun (WGS) entry which is preliminary data.</text>
</comment>
<proteinExistence type="predicted"/>